<dbReference type="Pfam" id="PF07591">
    <property type="entry name" value="PT-HINT"/>
    <property type="match status" value="1"/>
</dbReference>
<evidence type="ECO:0000256" key="1">
    <source>
        <dbReference type="ARBA" id="ARBA00022737"/>
    </source>
</evidence>
<proteinExistence type="predicted"/>
<dbReference type="Pfam" id="PF25023">
    <property type="entry name" value="TEN_YD-shell"/>
    <property type="match status" value="1"/>
</dbReference>
<dbReference type="InterPro" id="IPR036844">
    <property type="entry name" value="Hint_dom_sf"/>
</dbReference>
<dbReference type="NCBIfam" id="TIGR01643">
    <property type="entry name" value="YD_repeat_2x"/>
    <property type="match status" value="3"/>
</dbReference>
<dbReference type="Pfam" id="PF05593">
    <property type="entry name" value="RHS_repeat"/>
    <property type="match status" value="1"/>
</dbReference>
<feature type="region of interest" description="Disordered" evidence="2">
    <location>
        <begin position="1231"/>
        <end position="1253"/>
    </location>
</feature>
<sequence length="1267" mass="137025">MEERAGDSCTSGTLIGKNITLYDAGTNPATNKPSDGNPTEIRAYANATTISTGKATFDDYGRPLTATDPLNKTTTTTYSPAIGWPATGVTTTNPLGHTVTARLSHTLGEPVRVTDANGKITEIDYDGLGRTTALWKPGQPRSGGTPSARVAYDIPFDGWLGQPDEPIKTTVQQLLTGTTYTTTHSYDDGLGRTREAQTASPAGGRIVTATTYDTRGLTAAVSEPVHNADDAGSGLLNPALTDLPQWTKTVYDGQERPTASIAYHLGTELRRTTTTYPGSERTEVTPPFGGKTATVTDVFGRTVKVEEWSNATQHADTGYGYDLRGNLTTMTDANGNVRAYTYDWLDRRTAADDPDAGTSSYGYDLAGQQIWSTDGNGQKISNSYDDLGRRTSQWAGETGTGTKLAEWSYDTVAKGQPTATTRFTAGQAYTQAVTGYDSDYRPTANTVSIPATEGALAGTYSFTSSYDAAGNLRTQGLPAAGGLAAETLTHTYTDLGFAKATTSNLGGFTYVHDTTFTLTGKLESRSLGAGGQIKRVLERDPATDWLSRVTTQTKADTSSPDTVQDDRYGYNIAGNITRVLDAASAIPGTTDGQSECFTYDGLRRLATAYTTTAGSCSGSGDSNGLDPYNQAYTYDQVGNITSLTDNGQAAAYTYPTPGASAERPNAVTAITYPGRTDTYAYNDAGQLAARTVDNQQATFTWNPLGQLDQAAIDGQDTTMVYDAAGERLIRHDPDGSTTLYLGAVELRLSAGQVTGKRYYSSSDGSLVAVREPGGVTWMLAGLHGSTQLAVNATTGNVSRERYLPFGQRRGSDDLPFTDRGFLGKTEDTSTGLTYLGARYYDPTIAKFISTDPELDLRTPEWANPYSYAANNPIDQSDPDGRRVDAGGGSKDNSYGYSRSKNRPNANQNLAETHHASGKKKTARERKIHKKRIKANDKQRKDIAAWKKREAQRSRYLSREAGIAKEDIEAYRWMLQNPGLTDDNGMVSSRYPSMRQTVKNRIGGKTRRSIENESCSSFVPGTRVLMADGTTKPIEDIRAGDTIIATDPKTGRTAAKSVLSTIASKGAKNLIAITVETGDHDGELSRTVTATAAHPFWVPELGEWIEAGKLQKGMWLRTSAGTHVQLSAIASWSGSDQRVFNLSVAGFHTYHVAVGDQDALVHNATPCFKGGVYTLRDDTGKVVRTGRTNDLDRRRREHARKEGTSDYKFQVEYRTDTYAEQRGLEQVIWEQNGRPTMPGVRRTAPIDPRNKKRDSYMDAARDYLEGLD</sequence>
<dbReference type="Gene3D" id="2.170.16.10">
    <property type="entry name" value="Hedgehog/Intein (Hint) domain"/>
    <property type="match status" value="1"/>
</dbReference>
<dbReference type="InterPro" id="IPR050708">
    <property type="entry name" value="T6SS_VgrG/RHS"/>
</dbReference>
<dbReference type="RefSeq" id="WP_378524959.1">
    <property type="nucleotide sequence ID" value="NZ_JBHSNW010000022.1"/>
</dbReference>
<dbReference type="InterPro" id="IPR003587">
    <property type="entry name" value="Hint_dom_N"/>
</dbReference>
<feature type="domain" description="AXH" evidence="3">
    <location>
        <begin position="1005"/>
        <end position="1138"/>
    </location>
</feature>
<protein>
    <submittedName>
        <fullName evidence="4">Polymorphic toxin-type HINT domain-containing protein</fullName>
    </submittedName>
</protein>
<dbReference type="SUPFAM" id="SSF51294">
    <property type="entry name" value="Hedgehog/intein (Hint) domain"/>
    <property type="match status" value="1"/>
</dbReference>
<accession>A0ABW1C5I3</accession>
<gene>
    <name evidence="4" type="ORF">ACFPUY_33505</name>
</gene>
<dbReference type="InterPro" id="IPR056823">
    <property type="entry name" value="TEN-like_YD-shell"/>
</dbReference>
<feature type="compositionally biased region" description="Polar residues" evidence="2">
    <location>
        <begin position="890"/>
        <end position="910"/>
    </location>
</feature>
<feature type="compositionally biased region" description="Basic residues" evidence="2">
    <location>
        <begin position="915"/>
        <end position="927"/>
    </location>
</feature>
<feature type="compositionally biased region" description="Polar residues" evidence="2">
    <location>
        <begin position="68"/>
        <end position="79"/>
    </location>
</feature>
<evidence type="ECO:0000313" key="4">
    <source>
        <dbReference type="EMBL" id="MFC5820043.1"/>
    </source>
</evidence>
<dbReference type="CDD" id="cd00081">
    <property type="entry name" value="Hint"/>
    <property type="match status" value="1"/>
</dbReference>
<dbReference type="NCBIfam" id="TIGR03696">
    <property type="entry name" value="Rhs_assc_core"/>
    <property type="match status" value="1"/>
</dbReference>
<evidence type="ECO:0000313" key="5">
    <source>
        <dbReference type="Proteomes" id="UP001596096"/>
    </source>
</evidence>
<dbReference type="InterPro" id="IPR031325">
    <property type="entry name" value="RHS_repeat"/>
</dbReference>
<dbReference type="InterPro" id="IPR022385">
    <property type="entry name" value="Rhs_assc_core"/>
</dbReference>
<dbReference type="InterPro" id="IPR006530">
    <property type="entry name" value="YD"/>
</dbReference>
<dbReference type="PANTHER" id="PTHR32305">
    <property type="match status" value="1"/>
</dbReference>
<name>A0ABW1C5I3_9ACTN</name>
<keyword evidence="1" id="KW-0677">Repeat</keyword>
<keyword evidence="5" id="KW-1185">Reference proteome</keyword>
<evidence type="ECO:0000259" key="3">
    <source>
        <dbReference type="PROSITE" id="PS51148"/>
    </source>
</evidence>
<dbReference type="EMBL" id="JBHSNW010000022">
    <property type="protein sequence ID" value="MFC5820043.1"/>
    <property type="molecule type" value="Genomic_DNA"/>
</dbReference>
<comment type="caution">
    <text evidence="4">The sequence shown here is derived from an EMBL/GenBank/DDBJ whole genome shotgun (WGS) entry which is preliminary data.</text>
</comment>
<dbReference type="InterPro" id="IPR003652">
    <property type="entry name" value="Ataxin_AXH_dom"/>
</dbReference>
<feature type="region of interest" description="Disordered" evidence="2">
    <location>
        <begin position="867"/>
        <end position="927"/>
    </location>
</feature>
<dbReference type="PROSITE" id="PS51148">
    <property type="entry name" value="AXH"/>
    <property type="match status" value="1"/>
</dbReference>
<dbReference type="Gene3D" id="2.180.10.10">
    <property type="entry name" value="RHS repeat-associated core"/>
    <property type="match status" value="2"/>
</dbReference>
<dbReference type="SMART" id="SM00306">
    <property type="entry name" value="HintN"/>
    <property type="match status" value="1"/>
</dbReference>
<feature type="region of interest" description="Disordered" evidence="2">
    <location>
        <begin position="55"/>
        <end position="89"/>
    </location>
</feature>
<organism evidence="4 5">
    <name type="scientific">Nonomuraea harbinensis</name>
    <dbReference type="NCBI Taxonomy" id="1286938"/>
    <lineage>
        <taxon>Bacteria</taxon>
        <taxon>Bacillati</taxon>
        <taxon>Actinomycetota</taxon>
        <taxon>Actinomycetes</taxon>
        <taxon>Streptosporangiales</taxon>
        <taxon>Streptosporangiaceae</taxon>
        <taxon>Nonomuraea</taxon>
    </lineage>
</organism>
<dbReference type="Proteomes" id="UP001596096">
    <property type="component" value="Unassembled WGS sequence"/>
</dbReference>
<dbReference type="PANTHER" id="PTHR32305:SF17">
    <property type="entry name" value="TRNA NUCLEASE WAPA"/>
    <property type="match status" value="1"/>
</dbReference>
<evidence type="ECO:0000256" key="2">
    <source>
        <dbReference type="SAM" id="MobiDB-lite"/>
    </source>
</evidence>
<reference evidence="5" key="1">
    <citation type="journal article" date="2019" name="Int. J. Syst. Evol. Microbiol.">
        <title>The Global Catalogue of Microorganisms (GCM) 10K type strain sequencing project: providing services to taxonomists for standard genome sequencing and annotation.</title>
        <authorList>
            <consortium name="The Broad Institute Genomics Platform"/>
            <consortium name="The Broad Institute Genome Sequencing Center for Infectious Disease"/>
            <person name="Wu L."/>
            <person name="Ma J."/>
        </authorList>
    </citation>
    <scope>NUCLEOTIDE SEQUENCE [LARGE SCALE GENOMIC DNA]</scope>
    <source>
        <strain evidence="5">CGMCC 4.7106</strain>
    </source>
</reference>